<comment type="caution">
    <text evidence="9">The sequence shown here is derived from an EMBL/GenBank/DDBJ whole genome shotgun (WGS) entry which is preliminary data.</text>
</comment>
<sequence>MQLYRWRARSMAGKLYQGSYLADSKQEVAAFLHENYDYITGIEEVQSFTVKVNRLFNHGKVNDKERSRFFQQLAAMLGSGIPLCRALELLKTRCPVSLTTVCCLLIADLQAGKALSAALKKHAHIFEPVAVSVIEAGEQGGILQEMLSELAVYFGQKAEINRFLKNICLYPCLVLLLAMVTGCLFIVKLLPLFADLYQSFDLVPTLPLQVMMTVREIAVKYWQAAAVLSLFVLYYLWLRRYRLLKWCFCLPLIAGYRQTFLEIRFCKILSLLLHSGISLPVAIKTASAGSGDKKLTAKAMVFSEAIVRGCDITKAAALASPLLSSLTIEFLIVGESSGSLATMLNEAALLLEQDFTASLKNFKVLLEPVLLIIIALVIGVMIFTVASPLLTFLTEIPEYE</sequence>
<evidence type="ECO:0000256" key="2">
    <source>
        <dbReference type="ARBA" id="ARBA00005745"/>
    </source>
</evidence>
<dbReference type="Pfam" id="PF00482">
    <property type="entry name" value="T2SSF"/>
    <property type="match status" value="2"/>
</dbReference>
<dbReference type="PRINTS" id="PR00812">
    <property type="entry name" value="BCTERIALGSPF"/>
</dbReference>
<evidence type="ECO:0000256" key="4">
    <source>
        <dbReference type="ARBA" id="ARBA00022692"/>
    </source>
</evidence>
<dbReference type="InterPro" id="IPR042094">
    <property type="entry name" value="T2SS_GspF_sf"/>
</dbReference>
<feature type="transmembrane region" description="Helical" evidence="7">
    <location>
        <begin position="369"/>
        <end position="393"/>
    </location>
</feature>
<evidence type="ECO:0000256" key="3">
    <source>
        <dbReference type="ARBA" id="ARBA00022475"/>
    </source>
</evidence>
<evidence type="ECO:0000313" key="12">
    <source>
        <dbReference type="Proteomes" id="UP000484547"/>
    </source>
</evidence>
<evidence type="ECO:0000313" key="9">
    <source>
        <dbReference type="EMBL" id="MTT75044.1"/>
    </source>
</evidence>
<dbReference type="Gene3D" id="1.20.81.30">
    <property type="entry name" value="Type II secretion system (T2SS), domain F"/>
    <property type="match status" value="2"/>
</dbReference>
<evidence type="ECO:0000313" key="10">
    <source>
        <dbReference type="EMBL" id="MTU03175.1"/>
    </source>
</evidence>
<gene>
    <name evidence="9" type="ORF">GMD11_02010</name>
    <name evidence="10" type="ORF">GMD18_02005</name>
</gene>
<dbReference type="RefSeq" id="WP_155163536.1">
    <property type="nucleotide sequence ID" value="NZ_WNBG01000001.1"/>
</dbReference>
<comment type="subcellular location">
    <subcellularLocation>
        <location evidence="1">Cell membrane</location>
        <topology evidence="1">Multi-pass membrane protein</topology>
    </subcellularLocation>
</comment>
<protein>
    <recommendedName>
        <fullName evidence="8">Type II secretion system protein GspF domain-containing protein</fullName>
    </recommendedName>
</protein>
<evidence type="ECO:0000256" key="1">
    <source>
        <dbReference type="ARBA" id="ARBA00004651"/>
    </source>
</evidence>
<dbReference type="PANTHER" id="PTHR30012">
    <property type="entry name" value="GENERAL SECRETION PATHWAY PROTEIN"/>
    <property type="match status" value="1"/>
</dbReference>
<name>A0A7X3BUQ2_9FIRM</name>
<evidence type="ECO:0000256" key="7">
    <source>
        <dbReference type="SAM" id="Phobius"/>
    </source>
</evidence>
<feature type="domain" description="Type II secretion system protein GspF" evidence="8">
    <location>
        <begin position="265"/>
        <end position="388"/>
    </location>
</feature>
<evidence type="ECO:0000256" key="5">
    <source>
        <dbReference type="ARBA" id="ARBA00022989"/>
    </source>
</evidence>
<keyword evidence="5 7" id="KW-1133">Transmembrane helix</keyword>
<dbReference type="OrthoDB" id="9805682at2"/>
<keyword evidence="4 7" id="KW-0812">Transmembrane</keyword>
<keyword evidence="3" id="KW-1003">Cell membrane</keyword>
<reference evidence="11 12" key="1">
    <citation type="journal article" date="2019" name="Nat. Med.">
        <title>A library of human gut bacterial isolates paired with longitudinal multiomics data enables mechanistic microbiome research.</title>
        <authorList>
            <person name="Poyet M."/>
            <person name="Groussin M."/>
            <person name="Gibbons S.M."/>
            <person name="Avila-Pacheco J."/>
            <person name="Jiang X."/>
            <person name="Kearney S.M."/>
            <person name="Perrotta A.R."/>
            <person name="Berdy B."/>
            <person name="Zhao S."/>
            <person name="Lieberman T.D."/>
            <person name="Swanson P.K."/>
            <person name="Smith M."/>
            <person name="Roesemann S."/>
            <person name="Alexander J.E."/>
            <person name="Rich S.A."/>
            <person name="Livny J."/>
            <person name="Vlamakis H."/>
            <person name="Clish C."/>
            <person name="Bullock K."/>
            <person name="Deik A."/>
            <person name="Scott J."/>
            <person name="Pierce K.A."/>
            <person name="Xavier R.J."/>
            <person name="Alm E.J."/>
        </authorList>
    </citation>
    <scope>NUCLEOTIDE SEQUENCE [LARGE SCALE GENOMIC DNA]</scope>
    <source>
        <strain evidence="9 12">BIOML-A13</strain>
        <strain evidence="10 11">BIOML-A3</strain>
    </source>
</reference>
<dbReference type="EMBL" id="WNBW01000001">
    <property type="protein sequence ID" value="MTU03175.1"/>
    <property type="molecule type" value="Genomic_DNA"/>
</dbReference>
<evidence type="ECO:0000313" key="11">
    <source>
        <dbReference type="Proteomes" id="UP000443070"/>
    </source>
</evidence>
<dbReference type="InterPro" id="IPR018076">
    <property type="entry name" value="T2SS_GspF_dom"/>
</dbReference>
<dbReference type="GO" id="GO:0005886">
    <property type="term" value="C:plasma membrane"/>
    <property type="evidence" value="ECO:0007669"/>
    <property type="project" value="UniProtKB-SubCell"/>
</dbReference>
<proteinExistence type="inferred from homology"/>
<organism evidence="9 12">
    <name type="scientific">Phascolarctobacterium faecium</name>
    <dbReference type="NCBI Taxonomy" id="33025"/>
    <lineage>
        <taxon>Bacteria</taxon>
        <taxon>Bacillati</taxon>
        <taxon>Bacillota</taxon>
        <taxon>Negativicutes</taxon>
        <taxon>Acidaminococcales</taxon>
        <taxon>Acidaminococcaceae</taxon>
        <taxon>Phascolarctobacterium</taxon>
    </lineage>
</organism>
<feature type="transmembrane region" description="Helical" evidence="7">
    <location>
        <begin position="167"/>
        <end position="187"/>
    </location>
</feature>
<comment type="similarity">
    <text evidence="2">Belongs to the GSP F family.</text>
</comment>
<feature type="domain" description="Type II secretion system protein GspF" evidence="8">
    <location>
        <begin position="69"/>
        <end position="191"/>
    </location>
</feature>
<feature type="transmembrane region" description="Helical" evidence="7">
    <location>
        <begin position="221"/>
        <end position="238"/>
    </location>
</feature>
<evidence type="ECO:0000259" key="8">
    <source>
        <dbReference type="Pfam" id="PF00482"/>
    </source>
</evidence>
<dbReference type="AlphaFoldDB" id="A0A7X3BUQ2"/>
<keyword evidence="6 7" id="KW-0472">Membrane</keyword>
<dbReference type="Proteomes" id="UP000443070">
    <property type="component" value="Unassembled WGS sequence"/>
</dbReference>
<keyword evidence="11" id="KW-1185">Reference proteome</keyword>
<accession>A0A7X3BUQ2</accession>
<evidence type="ECO:0000256" key="6">
    <source>
        <dbReference type="ARBA" id="ARBA00023136"/>
    </source>
</evidence>
<dbReference type="PANTHER" id="PTHR30012:SF0">
    <property type="entry name" value="TYPE II SECRETION SYSTEM PROTEIN F-RELATED"/>
    <property type="match status" value="1"/>
</dbReference>
<dbReference type="Proteomes" id="UP000484547">
    <property type="component" value="Unassembled WGS sequence"/>
</dbReference>
<dbReference type="EMBL" id="WNBM01000001">
    <property type="protein sequence ID" value="MTT75044.1"/>
    <property type="molecule type" value="Genomic_DNA"/>
</dbReference>
<dbReference type="InterPro" id="IPR003004">
    <property type="entry name" value="GspF/PilC"/>
</dbReference>